<feature type="compositionally biased region" description="Basic and acidic residues" evidence="1">
    <location>
        <begin position="118"/>
        <end position="128"/>
    </location>
</feature>
<sequence length="553" mass="61442">MDHPDIPSDFLRLKNKKKSKTSDSKHSTSSKSNSASKTSSTAKVRPSEPRHASSSSKQSWTAPEPYQQQVETQSMISESKGFGYSWNVRSSQESGSGPGRKLSLLSSRKPKPQNLKEVSQKRPDEALSHKLLTAKHPDLSNVMELGIKEPIFPSQPLSPLEEPRMLHQRTDSSSISSQPGTPSWMDRGQRRYDEQMRYTQPQPPSQNAQPGQPPNIHTQQYPQGYPQQYVPQQHMSQEQFDPEMALFAAATSGLSPDRQQNRWTAEQPPLPPIPSSHQRYPSTASQRHHSTSSSSAYSVPVVSDPQPRPGESQEALRAYHTLTGLPKSAPDLPATRNPPANSFPPGHPLARWTTQSSYSSRGSSESARASSYEAPHPPRPDQQPSRSLDVHRPLVSPLTPENMHRPVSPISPEHTTQSHPSYSSSESRPSMQHSRSLDMPRVPSRPVSPNQDSDAAWMQRNVSALTLNTTVSPSSAIGRDDVRNSMVSAISPCDVSPIDEDDGLGADGALSPLDDDELPDYKTSQVEQQFRRQRENERRAEELRRRWEASTGR</sequence>
<keyword evidence="3" id="KW-1185">Reference proteome</keyword>
<dbReference type="Proteomes" id="UP000243723">
    <property type="component" value="Unassembled WGS sequence"/>
</dbReference>
<feature type="region of interest" description="Disordered" evidence="1">
    <location>
        <begin position="493"/>
        <end position="553"/>
    </location>
</feature>
<name>A0A2P7YIW2_9PEZI</name>
<dbReference type="AlphaFoldDB" id="A0A2P7YIW2"/>
<evidence type="ECO:0000256" key="1">
    <source>
        <dbReference type="SAM" id="MobiDB-lite"/>
    </source>
</evidence>
<feature type="compositionally biased region" description="Polar residues" evidence="1">
    <location>
        <begin position="252"/>
        <end position="264"/>
    </location>
</feature>
<comment type="caution">
    <text evidence="2">The sequence shown here is derived from an EMBL/GenBank/DDBJ whole genome shotgun (WGS) entry which is preliminary data.</text>
</comment>
<evidence type="ECO:0000313" key="2">
    <source>
        <dbReference type="EMBL" id="PSK35877.1"/>
    </source>
</evidence>
<dbReference type="EMBL" id="NHZQ01000422">
    <property type="protein sequence ID" value="PSK35877.1"/>
    <property type="molecule type" value="Genomic_DNA"/>
</dbReference>
<proteinExistence type="predicted"/>
<feature type="compositionally biased region" description="Low complexity" evidence="1">
    <location>
        <begin position="418"/>
        <end position="430"/>
    </location>
</feature>
<feature type="compositionally biased region" description="Low complexity" evidence="1">
    <location>
        <begin position="27"/>
        <end position="43"/>
    </location>
</feature>
<evidence type="ECO:0000313" key="3">
    <source>
        <dbReference type="Proteomes" id="UP000243723"/>
    </source>
</evidence>
<feature type="compositionally biased region" description="Polar residues" evidence="1">
    <location>
        <begin position="197"/>
        <end position="218"/>
    </location>
</feature>
<feature type="region of interest" description="Disordered" evidence="1">
    <location>
        <begin position="1"/>
        <end position="133"/>
    </location>
</feature>
<feature type="compositionally biased region" description="Low complexity" evidence="1">
    <location>
        <begin position="291"/>
        <end position="303"/>
    </location>
</feature>
<feature type="compositionally biased region" description="Basic and acidic residues" evidence="1">
    <location>
        <begin position="529"/>
        <end position="553"/>
    </location>
</feature>
<feature type="compositionally biased region" description="Low complexity" evidence="1">
    <location>
        <begin position="356"/>
        <end position="373"/>
    </location>
</feature>
<dbReference type="OrthoDB" id="3922141at2759"/>
<protein>
    <submittedName>
        <fullName evidence="2">Uncharacterized protein</fullName>
    </submittedName>
</protein>
<feature type="compositionally biased region" description="Low complexity" evidence="1">
    <location>
        <begin position="219"/>
        <end position="233"/>
    </location>
</feature>
<reference evidence="2 3" key="1">
    <citation type="submission" date="2017-05" db="EMBL/GenBank/DDBJ databases">
        <title>Draft genome sequence of Elsinoe australis.</title>
        <authorList>
            <person name="Cheng Q."/>
        </authorList>
    </citation>
    <scope>NUCLEOTIDE SEQUENCE [LARGE SCALE GENOMIC DNA]</scope>
    <source>
        <strain evidence="2 3">NL1</strain>
    </source>
</reference>
<gene>
    <name evidence="2" type="ORF">B9Z65_5692</name>
</gene>
<accession>A0A2P7YIW2</accession>
<organism evidence="2 3">
    <name type="scientific">Elsinoe australis</name>
    <dbReference type="NCBI Taxonomy" id="40998"/>
    <lineage>
        <taxon>Eukaryota</taxon>
        <taxon>Fungi</taxon>
        <taxon>Dikarya</taxon>
        <taxon>Ascomycota</taxon>
        <taxon>Pezizomycotina</taxon>
        <taxon>Dothideomycetes</taxon>
        <taxon>Dothideomycetidae</taxon>
        <taxon>Myriangiales</taxon>
        <taxon>Elsinoaceae</taxon>
        <taxon>Elsinoe</taxon>
    </lineage>
</organism>
<feature type="compositionally biased region" description="Basic and acidic residues" evidence="1">
    <location>
        <begin position="187"/>
        <end position="196"/>
    </location>
</feature>
<feature type="compositionally biased region" description="Basic and acidic residues" evidence="1">
    <location>
        <begin position="161"/>
        <end position="170"/>
    </location>
</feature>
<feature type="region of interest" description="Disordered" evidence="1">
    <location>
        <begin position="151"/>
        <end position="457"/>
    </location>
</feature>
<feature type="compositionally biased region" description="Polar residues" evidence="1">
    <location>
        <begin position="52"/>
        <end position="77"/>
    </location>
</feature>